<organism evidence="1 2">
    <name type="scientific">Diphasiastrum complanatum</name>
    <name type="common">Issler's clubmoss</name>
    <name type="synonym">Lycopodium complanatum</name>
    <dbReference type="NCBI Taxonomy" id="34168"/>
    <lineage>
        <taxon>Eukaryota</taxon>
        <taxon>Viridiplantae</taxon>
        <taxon>Streptophyta</taxon>
        <taxon>Embryophyta</taxon>
        <taxon>Tracheophyta</taxon>
        <taxon>Lycopodiopsida</taxon>
        <taxon>Lycopodiales</taxon>
        <taxon>Lycopodiaceae</taxon>
        <taxon>Lycopodioideae</taxon>
        <taxon>Diphasiastrum</taxon>
    </lineage>
</organism>
<name>A0ACC2D4R2_DIPCM</name>
<proteinExistence type="predicted"/>
<evidence type="ECO:0000313" key="2">
    <source>
        <dbReference type="Proteomes" id="UP001162992"/>
    </source>
</evidence>
<keyword evidence="2" id="KW-1185">Reference proteome</keyword>
<sequence length="343" mass="39636">MRAFFRPFWKASNNYDEIDSDEPDLESGRKSRRSRRSITDWRNMLHFLRLRLQQGRKPSFISHILYTLIVLSVLLFLLVFGRQLRFKLSEKEVTLPIKHYPYGSLSNLVTVAGHSVYTSHKCQSVEGESSWYLESYQRHAGQAASFVQHIRAGTEAAAHDDDALLIFSGGETRKEAGPRSEAQSYWSVADSKDWFGMKDVKWRALTEEHARDSYENLLFSICRFRELTGHYPHNITVVSYSFKEHRFSQLHRAAIRFPASRFMYVGTPPSVLAAASAAEGELRVQEQFQNDPYGCTGSLQQKRWKRDPFLRTIPYPAGCPEIADLFSYCGKDLYDKELPWNKV</sequence>
<comment type="caution">
    <text evidence="1">The sequence shown here is derived from an EMBL/GenBank/DDBJ whole genome shotgun (WGS) entry which is preliminary data.</text>
</comment>
<dbReference type="Proteomes" id="UP001162992">
    <property type="component" value="Chromosome 7"/>
</dbReference>
<reference evidence="2" key="1">
    <citation type="journal article" date="2024" name="Proc. Natl. Acad. Sci. U.S.A.">
        <title>Extraordinary preservation of gene collinearity over three hundred million years revealed in homosporous lycophytes.</title>
        <authorList>
            <person name="Li C."/>
            <person name="Wickell D."/>
            <person name="Kuo L.Y."/>
            <person name="Chen X."/>
            <person name="Nie B."/>
            <person name="Liao X."/>
            <person name="Peng D."/>
            <person name="Ji J."/>
            <person name="Jenkins J."/>
            <person name="Williams M."/>
            <person name="Shu S."/>
            <person name="Plott C."/>
            <person name="Barry K."/>
            <person name="Rajasekar S."/>
            <person name="Grimwood J."/>
            <person name="Han X."/>
            <person name="Sun S."/>
            <person name="Hou Z."/>
            <person name="He W."/>
            <person name="Dai G."/>
            <person name="Sun C."/>
            <person name="Schmutz J."/>
            <person name="Leebens-Mack J.H."/>
            <person name="Li F.W."/>
            <person name="Wang L."/>
        </authorList>
    </citation>
    <scope>NUCLEOTIDE SEQUENCE [LARGE SCALE GENOMIC DNA]</scope>
    <source>
        <strain evidence="2">cv. PW_Plant_1</strain>
    </source>
</reference>
<gene>
    <name evidence="1" type="ORF">O6H91_07G041400</name>
</gene>
<dbReference type="EMBL" id="CM055098">
    <property type="protein sequence ID" value="KAJ7549129.1"/>
    <property type="molecule type" value="Genomic_DNA"/>
</dbReference>
<accession>A0ACC2D4R2</accession>
<protein>
    <submittedName>
        <fullName evidence="1">Uncharacterized protein</fullName>
    </submittedName>
</protein>
<evidence type="ECO:0000313" key="1">
    <source>
        <dbReference type="EMBL" id="KAJ7549129.1"/>
    </source>
</evidence>